<feature type="transmembrane region" description="Helical" evidence="1">
    <location>
        <begin position="64"/>
        <end position="88"/>
    </location>
</feature>
<organism evidence="2 3">
    <name type="scientific">Kribbella antibiotica</name>
    <dbReference type="NCBI Taxonomy" id="190195"/>
    <lineage>
        <taxon>Bacteria</taxon>
        <taxon>Bacillati</taxon>
        <taxon>Actinomycetota</taxon>
        <taxon>Actinomycetes</taxon>
        <taxon>Propionibacteriales</taxon>
        <taxon>Kribbellaceae</taxon>
        <taxon>Kribbella</taxon>
    </lineage>
</organism>
<evidence type="ECO:0000313" key="3">
    <source>
        <dbReference type="Proteomes" id="UP000295124"/>
    </source>
</evidence>
<dbReference type="InterPro" id="IPR046151">
    <property type="entry name" value="DUF6153"/>
</dbReference>
<dbReference type="Proteomes" id="UP000295124">
    <property type="component" value="Unassembled WGS sequence"/>
</dbReference>
<keyword evidence="1" id="KW-1133">Transmembrane helix</keyword>
<accession>A0A4R4YVL7</accession>
<reference evidence="2 3" key="1">
    <citation type="submission" date="2019-03" db="EMBL/GenBank/DDBJ databases">
        <title>Draft genome sequences of novel Actinobacteria.</title>
        <authorList>
            <person name="Sahin N."/>
            <person name="Ay H."/>
            <person name="Saygin H."/>
        </authorList>
    </citation>
    <scope>NUCLEOTIDE SEQUENCE [LARGE SCALE GENOMIC DNA]</scope>
    <source>
        <strain evidence="2 3">JCM 13523</strain>
    </source>
</reference>
<keyword evidence="3" id="KW-1185">Reference proteome</keyword>
<dbReference type="AlphaFoldDB" id="A0A4R4YVL7"/>
<protein>
    <submittedName>
        <fullName evidence="2">Uncharacterized protein</fullName>
    </submittedName>
</protein>
<proteinExistence type="predicted"/>
<dbReference type="Pfam" id="PF19650">
    <property type="entry name" value="DUF6153"/>
    <property type="match status" value="1"/>
</dbReference>
<comment type="caution">
    <text evidence="2">The sequence shown here is derived from an EMBL/GenBank/DDBJ whole genome shotgun (WGS) entry which is preliminary data.</text>
</comment>
<gene>
    <name evidence="2" type="ORF">E1263_33205</name>
</gene>
<dbReference type="EMBL" id="SMKX01000139">
    <property type="protein sequence ID" value="TDD48564.1"/>
    <property type="molecule type" value="Genomic_DNA"/>
</dbReference>
<evidence type="ECO:0000256" key="1">
    <source>
        <dbReference type="SAM" id="Phobius"/>
    </source>
</evidence>
<name>A0A4R4YVL7_9ACTN</name>
<keyword evidence="1" id="KW-0812">Transmembrane</keyword>
<sequence>MTTRHALVRRGPARLLVVVLLLAGVFAMHALTGSHNSAMAEHVPSAHVMVVGDAPMLEPAEDGHLHAMGEMCLAVLAALLMALVVMLVRRSFAPAHPVPPTGAVVPVVVAEPSPPWRQPSLSKLCVLRT</sequence>
<keyword evidence="1" id="KW-0472">Membrane</keyword>
<dbReference type="RefSeq" id="WP_132174660.1">
    <property type="nucleotide sequence ID" value="NZ_SMKX01000139.1"/>
</dbReference>
<dbReference type="OrthoDB" id="3829496at2"/>
<evidence type="ECO:0000313" key="2">
    <source>
        <dbReference type="EMBL" id="TDD48564.1"/>
    </source>
</evidence>